<evidence type="ECO:0000313" key="4">
    <source>
        <dbReference type="Proteomes" id="UP001448858"/>
    </source>
</evidence>
<dbReference type="SUPFAM" id="SSF53474">
    <property type="entry name" value="alpha/beta-Hydrolases"/>
    <property type="match status" value="1"/>
</dbReference>
<evidence type="ECO:0000256" key="1">
    <source>
        <dbReference type="ARBA" id="ARBA00022801"/>
    </source>
</evidence>
<proteinExistence type="predicted"/>
<dbReference type="Pfam" id="PF20434">
    <property type="entry name" value="BD-FAE"/>
    <property type="match status" value="1"/>
</dbReference>
<reference evidence="3 4" key="1">
    <citation type="submission" date="2024-04" db="EMBL/GenBank/DDBJ databases">
        <title>Arthrobacter sp. from Plains bison fecal sample.</title>
        <authorList>
            <person name="Ruzzini A."/>
        </authorList>
    </citation>
    <scope>NUCLEOTIDE SEQUENCE [LARGE SCALE GENOMIC DNA]</scope>
    <source>
        <strain evidence="3 4">EINP1</strain>
    </source>
</reference>
<dbReference type="PANTHER" id="PTHR48081:SF33">
    <property type="entry name" value="KYNURENINE FORMAMIDASE"/>
    <property type="match status" value="1"/>
</dbReference>
<dbReference type="Proteomes" id="UP001448858">
    <property type="component" value="Chromosome"/>
</dbReference>
<dbReference type="PANTHER" id="PTHR48081">
    <property type="entry name" value="AB HYDROLASE SUPERFAMILY PROTEIN C4A8.06C"/>
    <property type="match status" value="1"/>
</dbReference>
<dbReference type="InterPro" id="IPR050300">
    <property type="entry name" value="GDXG_lipolytic_enzyme"/>
</dbReference>
<dbReference type="InterPro" id="IPR049492">
    <property type="entry name" value="BD-FAE-like_dom"/>
</dbReference>
<organism evidence="3 4">
    <name type="scientific">Arthrobacter citreus</name>
    <dbReference type="NCBI Taxonomy" id="1670"/>
    <lineage>
        <taxon>Bacteria</taxon>
        <taxon>Bacillati</taxon>
        <taxon>Actinomycetota</taxon>
        <taxon>Actinomycetes</taxon>
        <taxon>Micrococcales</taxon>
        <taxon>Micrococcaceae</taxon>
        <taxon>Arthrobacter</taxon>
    </lineage>
</organism>
<gene>
    <name evidence="3" type="ORF">AAE021_15470</name>
</gene>
<accession>A0ABZ2ZXH3</accession>
<keyword evidence="1 3" id="KW-0378">Hydrolase</keyword>
<dbReference type="GO" id="GO:0016787">
    <property type="term" value="F:hydrolase activity"/>
    <property type="evidence" value="ECO:0007669"/>
    <property type="project" value="UniProtKB-KW"/>
</dbReference>
<dbReference type="InterPro" id="IPR029058">
    <property type="entry name" value="AB_hydrolase_fold"/>
</dbReference>
<feature type="domain" description="BD-FAE-like" evidence="2">
    <location>
        <begin position="33"/>
        <end position="210"/>
    </location>
</feature>
<evidence type="ECO:0000259" key="2">
    <source>
        <dbReference type="Pfam" id="PF20434"/>
    </source>
</evidence>
<protein>
    <submittedName>
        <fullName evidence="3">Alpha/beta hydrolase</fullName>
    </submittedName>
</protein>
<keyword evidence="4" id="KW-1185">Reference proteome</keyword>
<evidence type="ECO:0000313" key="3">
    <source>
        <dbReference type="EMBL" id="WZP15534.1"/>
    </source>
</evidence>
<sequence length="276" mass="28584">MPPRPLRIPYGPDPEQYAELTLPESSGRTVPHAGVVVIIHGGYWRSKHTAELGRPGALDLAGRGFTCWNLEYRRAGNGGGWPETFNDISDGIDALGPASREHGLDLSRVTVLGHSAGGQLAVWAAARSGAAVPVTGVVSQAGVLNMAQALELELSDGAVRNFLGSSPADDGDRYRSADPLQLLPLSVPVVALHSESDSAVPLSCSTTFVNAALASGSPAELRLVPGDHFAPITPGTPAWSAVVTALTQAAEGAGVFGMDSFDVDHSQGIRRAALLG</sequence>
<dbReference type="Gene3D" id="3.40.50.1820">
    <property type="entry name" value="alpha/beta hydrolase"/>
    <property type="match status" value="1"/>
</dbReference>
<dbReference type="RefSeq" id="WP_342023192.1">
    <property type="nucleotide sequence ID" value="NZ_CP151657.1"/>
</dbReference>
<name>A0ABZ2ZXH3_9MICC</name>
<dbReference type="EMBL" id="CP151657">
    <property type="protein sequence ID" value="WZP15534.1"/>
    <property type="molecule type" value="Genomic_DNA"/>
</dbReference>